<dbReference type="InterPro" id="IPR020846">
    <property type="entry name" value="MFS_dom"/>
</dbReference>
<evidence type="ECO:0000256" key="1">
    <source>
        <dbReference type="ARBA" id="ARBA00004651"/>
    </source>
</evidence>
<evidence type="ECO:0000313" key="10">
    <source>
        <dbReference type="Proteomes" id="UP000007832"/>
    </source>
</evidence>
<evidence type="ECO:0000256" key="3">
    <source>
        <dbReference type="ARBA" id="ARBA00022475"/>
    </source>
</evidence>
<dbReference type="STRING" id="1574624.GCA_001642025_01184"/>
<feature type="transmembrane region" description="Helical" evidence="7">
    <location>
        <begin position="89"/>
        <end position="113"/>
    </location>
</feature>
<dbReference type="AlphaFoldDB" id="F9NUG0"/>
<dbReference type="PANTHER" id="PTHR23513:SF11">
    <property type="entry name" value="STAPHYLOFERRIN A TRANSPORTER"/>
    <property type="match status" value="1"/>
</dbReference>
<evidence type="ECO:0000256" key="5">
    <source>
        <dbReference type="ARBA" id="ARBA00022989"/>
    </source>
</evidence>
<gene>
    <name evidence="9" type="ORF">HMPREF1162_1933</name>
</gene>
<feature type="transmembrane region" description="Helical" evidence="7">
    <location>
        <begin position="275"/>
        <end position="292"/>
    </location>
</feature>
<dbReference type="PATRIC" id="fig|1051006.4.peg.806"/>
<feature type="transmembrane region" description="Helical" evidence="7">
    <location>
        <begin position="368"/>
        <end position="384"/>
    </location>
</feature>
<feature type="transmembrane region" description="Helical" evidence="7">
    <location>
        <begin position="428"/>
        <end position="447"/>
    </location>
</feature>
<evidence type="ECO:0000313" key="9">
    <source>
        <dbReference type="EMBL" id="EGR97385.1"/>
    </source>
</evidence>
<dbReference type="CDD" id="cd06173">
    <property type="entry name" value="MFS_MefA_like"/>
    <property type="match status" value="1"/>
</dbReference>
<evidence type="ECO:0000256" key="4">
    <source>
        <dbReference type="ARBA" id="ARBA00022692"/>
    </source>
</evidence>
<organism evidence="9 10">
    <name type="scientific">[Propionibacterium] namnetense SK182B-JCVI</name>
    <dbReference type="NCBI Taxonomy" id="1051006"/>
    <lineage>
        <taxon>Bacteria</taxon>
        <taxon>Bacillati</taxon>
        <taxon>Actinomycetota</taxon>
        <taxon>Actinomycetes</taxon>
        <taxon>Propionibacteriales</taxon>
        <taxon>Propionibacteriaceae</taxon>
        <taxon>Cutibacterium</taxon>
    </lineage>
</organism>
<dbReference type="PROSITE" id="PS50850">
    <property type="entry name" value="MFS"/>
    <property type="match status" value="1"/>
</dbReference>
<keyword evidence="5 7" id="KW-1133">Transmembrane helix</keyword>
<reference evidence="9 10" key="1">
    <citation type="submission" date="2011-07" db="EMBL/GenBank/DDBJ databases">
        <title>Genome Sequence of Propionibacterium acnes SK182B-JCVI.</title>
        <authorList>
            <person name="Durkin A.S."/>
            <person name="Madupu R."/>
            <person name="Hostetler J."/>
            <person name="Radune D."/>
            <person name="Torralba M."/>
            <person name="Methe B."/>
            <person name="Sutton G."/>
            <person name="Strausberg R.L."/>
            <person name="Nelson K.E."/>
        </authorList>
    </citation>
    <scope>NUCLEOTIDE SEQUENCE [LARGE SCALE GENOMIC DNA]</scope>
    <source>
        <strain evidence="9 10">SK182B-JCVI</strain>
    </source>
</reference>
<feature type="transmembrane region" description="Helical" evidence="7">
    <location>
        <begin position="312"/>
        <end position="329"/>
    </location>
</feature>
<feature type="transmembrane region" description="Helical" evidence="7">
    <location>
        <begin position="396"/>
        <end position="416"/>
    </location>
</feature>
<comment type="caution">
    <text evidence="9">The sequence shown here is derived from an EMBL/GenBank/DDBJ whole genome shotgun (WGS) entry which is preliminary data.</text>
</comment>
<keyword evidence="2" id="KW-0813">Transport</keyword>
<proteinExistence type="predicted"/>
<evidence type="ECO:0000256" key="6">
    <source>
        <dbReference type="ARBA" id="ARBA00023136"/>
    </source>
</evidence>
<comment type="subcellular location">
    <subcellularLocation>
        <location evidence="1">Cell membrane</location>
        <topology evidence="1">Multi-pass membrane protein</topology>
    </subcellularLocation>
</comment>
<dbReference type="Pfam" id="PF05977">
    <property type="entry name" value="MFS_3"/>
    <property type="match status" value="1"/>
</dbReference>
<dbReference type="EMBL" id="AFUN01000016">
    <property type="protein sequence ID" value="EGR97385.1"/>
    <property type="molecule type" value="Genomic_DNA"/>
</dbReference>
<evidence type="ECO:0000259" key="8">
    <source>
        <dbReference type="PROSITE" id="PS50850"/>
    </source>
</evidence>
<sequence length="481" mass="51570">MRQAGTTPKDFSERAPVATISPLHVQPVSAPVTETMDNHRCPIPHSSSAGVVTVRTMFASLSIPNYRIYFSGTLLTNMGQWMARTAQSWLVLVILTHGNAAVLGWVMAVNFAPILLVTPWAGALADRMSKRRIMVTAQIVLAIDAAILSTLVLTGAVRLWMVFVIAAMDGLAGAFYSPATQAFVSELVPLKNLPNAVSLNSASFNGARLLGPGVGGLLIAAVGVGWVMAINVLCFIGFITTLLFIRADRLYVSPPSAEKARVRDGVRYVKRRPDLVILLAIGFMMGTFGFNFNISDAVMATQAFGKGSGEYGLLGSLMGIGSMVAALGAARRRPRLRWVELALLVYSVSMGLSALAPNYGIFAVLKMFVGWGAISTLITANAMVQTSVTPHMRGRVMSLWATLVMGGTPLVSPVVGWIGNGIGPRATVAWGAISLGITFVVITAVIMHNDRIRVVFDPSKRAPWLRQVRGKVTIDYVQQTK</sequence>
<protein>
    <submittedName>
        <fullName evidence="9">Putative membrane protein</fullName>
    </submittedName>
</protein>
<dbReference type="GO" id="GO:0005886">
    <property type="term" value="C:plasma membrane"/>
    <property type="evidence" value="ECO:0007669"/>
    <property type="project" value="UniProtKB-SubCell"/>
</dbReference>
<dbReference type="PANTHER" id="PTHR23513">
    <property type="entry name" value="INTEGRAL MEMBRANE EFFLUX PROTEIN-RELATED"/>
    <property type="match status" value="1"/>
</dbReference>
<feature type="domain" description="Major facilitator superfamily (MFS) profile" evidence="8">
    <location>
        <begin position="48"/>
        <end position="461"/>
    </location>
</feature>
<keyword evidence="4 7" id="KW-0812">Transmembrane</keyword>
<accession>F9NUG0</accession>
<feature type="transmembrane region" description="Helical" evidence="7">
    <location>
        <begin position="217"/>
        <end position="245"/>
    </location>
</feature>
<dbReference type="Proteomes" id="UP000007832">
    <property type="component" value="Unassembled WGS sequence"/>
</dbReference>
<keyword evidence="3" id="KW-1003">Cell membrane</keyword>
<keyword evidence="6 7" id="KW-0472">Membrane</keyword>
<dbReference type="eggNOG" id="COG2814">
    <property type="taxonomic scope" value="Bacteria"/>
</dbReference>
<dbReference type="SUPFAM" id="SSF103473">
    <property type="entry name" value="MFS general substrate transporter"/>
    <property type="match status" value="1"/>
</dbReference>
<evidence type="ECO:0000256" key="2">
    <source>
        <dbReference type="ARBA" id="ARBA00022448"/>
    </source>
</evidence>
<name>F9NUG0_9ACTN</name>
<dbReference type="InterPro" id="IPR010290">
    <property type="entry name" value="TM_effector"/>
</dbReference>
<dbReference type="InterPro" id="IPR036259">
    <property type="entry name" value="MFS_trans_sf"/>
</dbReference>
<evidence type="ECO:0000256" key="7">
    <source>
        <dbReference type="SAM" id="Phobius"/>
    </source>
</evidence>
<feature type="transmembrane region" description="Helical" evidence="7">
    <location>
        <begin position="341"/>
        <end position="362"/>
    </location>
</feature>
<dbReference type="GO" id="GO:0022857">
    <property type="term" value="F:transmembrane transporter activity"/>
    <property type="evidence" value="ECO:0007669"/>
    <property type="project" value="InterPro"/>
</dbReference>
<dbReference type="Gene3D" id="1.20.1250.20">
    <property type="entry name" value="MFS general substrate transporter like domains"/>
    <property type="match status" value="1"/>
</dbReference>